<dbReference type="PROSITE" id="PS50293">
    <property type="entry name" value="TPR_REGION"/>
    <property type="match status" value="2"/>
</dbReference>
<reference evidence="3" key="1">
    <citation type="journal article" date="2014" name="Front. Microbiol.">
        <title>High frequency of phylogenetically diverse reductive dehalogenase-homologous genes in deep subseafloor sedimentary metagenomes.</title>
        <authorList>
            <person name="Kawai M."/>
            <person name="Futagami T."/>
            <person name="Toyoda A."/>
            <person name="Takaki Y."/>
            <person name="Nishi S."/>
            <person name="Hori S."/>
            <person name="Arai W."/>
            <person name="Tsubouchi T."/>
            <person name="Morono Y."/>
            <person name="Uchiyama I."/>
            <person name="Ito T."/>
            <person name="Fujiyama A."/>
            <person name="Inagaki F."/>
            <person name="Takami H."/>
        </authorList>
    </citation>
    <scope>NUCLEOTIDE SEQUENCE</scope>
    <source>
        <strain evidence="3">Expedition CK06-06</strain>
    </source>
</reference>
<sequence length="250" mass="29641">MRILVEDIKELIKKARYLATQDKFNEAVEILETLYKNNPHTEEVKTSLIEILFIYGGYLNDEYTLQYEKAKETFKRIIQIDPNNYRVHYNLGIANFNLDEIEQAKECYEEAIRIKPDYKHCFYNMGLIYEGEENFPEALKYYEKALEIDPNFIYAFNARNHILTNLESLKKGFAKSNQRKNLEQLKSLLEMSKRIKIEMIQTLLNIEKEKILELLIDWGVKHQFEIDGDFLIINKETLPDLIKSLGNLEL</sequence>
<dbReference type="AlphaFoldDB" id="X1BB92"/>
<evidence type="ECO:0000256" key="2">
    <source>
        <dbReference type="ARBA" id="ARBA00022803"/>
    </source>
</evidence>
<dbReference type="EMBL" id="BART01016414">
    <property type="protein sequence ID" value="GAG81403.1"/>
    <property type="molecule type" value="Genomic_DNA"/>
</dbReference>
<dbReference type="InterPro" id="IPR051685">
    <property type="entry name" value="Ycf3/AcsC/BcsC/TPR_MFPF"/>
</dbReference>
<dbReference type="SMART" id="SM00028">
    <property type="entry name" value="TPR"/>
    <property type="match status" value="3"/>
</dbReference>
<dbReference type="Pfam" id="PF00515">
    <property type="entry name" value="TPR_1"/>
    <property type="match status" value="2"/>
</dbReference>
<protein>
    <submittedName>
        <fullName evidence="3">Uncharacterized protein</fullName>
    </submittedName>
</protein>
<dbReference type="SUPFAM" id="SSF48452">
    <property type="entry name" value="TPR-like"/>
    <property type="match status" value="1"/>
</dbReference>
<dbReference type="PANTHER" id="PTHR44943:SF8">
    <property type="entry name" value="TPR REPEAT-CONTAINING PROTEIN MJ0263"/>
    <property type="match status" value="1"/>
</dbReference>
<dbReference type="PROSITE" id="PS50005">
    <property type="entry name" value="TPR"/>
    <property type="match status" value="2"/>
</dbReference>
<dbReference type="Gene3D" id="1.25.40.10">
    <property type="entry name" value="Tetratricopeptide repeat domain"/>
    <property type="match status" value="1"/>
</dbReference>
<evidence type="ECO:0000256" key="1">
    <source>
        <dbReference type="ARBA" id="ARBA00022737"/>
    </source>
</evidence>
<dbReference type="InterPro" id="IPR019734">
    <property type="entry name" value="TPR_rpt"/>
</dbReference>
<accession>X1BB92</accession>
<evidence type="ECO:0000313" key="3">
    <source>
        <dbReference type="EMBL" id="GAG81403.1"/>
    </source>
</evidence>
<proteinExistence type="predicted"/>
<name>X1BB92_9ZZZZ</name>
<comment type="caution">
    <text evidence="3">The sequence shown here is derived from an EMBL/GenBank/DDBJ whole genome shotgun (WGS) entry which is preliminary data.</text>
</comment>
<gene>
    <name evidence="3" type="ORF">S01H4_31573</name>
</gene>
<organism evidence="3">
    <name type="scientific">marine sediment metagenome</name>
    <dbReference type="NCBI Taxonomy" id="412755"/>
    <lineage>
        <taxon>unclassified sequences</taxon>
        <taxon>metagenomes</taxon>
        <taxon>ecological metagenomes</taxon>
    </lineage>
</organism>
<keyword evidence="2" id="KW-0802">TPR repeat</keyword>
<dbReference type="Pfam" id="PF13181">
    <property type="entry name" value="TPR_8"/>
    <property type="match status" value="1"/>
</dbReference>
<keyword evidence="1" id="KW-0677">Repeat</keyword>
<dbReference type="InterPro" id="IPR011990">
    <property type="entry name" value="TPR-like_helical_dom_sf"/>
</dbReference>
<dbReference type="PANTHER" id="PTHR44943">
    <property type="entry name" value="CELLULOSE SYNTHASE OPERON PROTEIN C"/>
    <property type="match status" value="1"/>
</dbReference>